<gene>
    <name evidence="2" type="ORF">E2562_028096</name>
</gene>
<proteinExistence type="predicted"/>
<dbReference type="Proteomes" id="UP000479710">
    <property type="component" value="Unassembled WGS sequence"/>
</dbReference>
<feature type="compositionally biased region" description="Low complexity" evidence="1">
    <location>
        <begin position="69"/>
        <end position="79"/>
    </location>
</feature>
<evidence type="ECO:0000256" key="1">
    <source>
        <dbReference type="SAM" id="MobiDB-lite"/>
    </source>
</evidence>
<keyword evidence="3" id="KW-1185">Reference proteome</keyword>
<evidence type="ECO:0000313" key="2">
    <source>
        <dbReference type="EMBL" id="KAF0896798.1"/>
    </source>
</evidence>
<dbReference type="AlphaFoldDB" id="A0A6G1C8I9"/>
<name>A0A6G1C8I9_9ORYZ</name>
<reference evidence="2 3" key="1">
    <citation type="submission" date="2019-11" db="EMBL/GenBank/DDBJ databases">
        <title>Whole genome sequence of Oryza granulata.</title>
        <authorList>
            <person name="Li W."/>
        </authorList>
    </citation>
    <scope>NUCLEOTIDE SEQUENCE [LARGE SCALE GENOMIC DNA]</scope>
    <source>
        <strain evidence="3">cv. Menghai</strain>
        <tissue evidence="2">Leaf</tissue>
    </source>
</reference>
<evidence type="ECO:0000313" key="3">
    <source>
        <dbReference type="Proteomes" id="UP000479710"/>
    </source>
</evidence>
<comment type="caution">
    <text evidence="2">The sequence shown here is derived from an EMBL/GenBank/DDBJ whole genome shotgun (WGS) entry which is preliminary data.</text>
</comment>
<feature type="compositionally biased region" description="Polar residues" evidence="1">
    <location>
        <begin position="10"/>
        <end position="24"/>
    </location>
</feature>
<accession>A0A6G1C8I9</accession>
<protein>
    <submittedName>
        <fullName evidence="2">Uncharacterized protein</fullName>
    </submittedName>
</protein>
<dbReference type="EMBL" id="SPHZ02000010">
    <property type="protein sequence ID" value="KAF0896798.1"/>
    <property type="molecule type" value="Genomic_DNA"/>
</dbReference>
<organism evidence="2 3">
    <name type="scientific">Oryza meyeriana var. granulata</name>
    <dbReference type="NCBI Taxonomy" id="110450"/>
    <lineage>
        <taxon>Eukaryota</taxon>
        <taxon>Viridiplantae</taxon>
        <taxon>Streptophyta</taxon>
        <taxon>Embryophyta</taxon>
        <taxon>Tracheophyta</taxon>
        <taxon>Spermatophyta</taxon>
        <taxon>Magnoliopsida</taxon>
        <taxon>Liliopsida</taxon>
        <taxon>Poales</taxon>
        <taxon>Poaceae</taxon>
        <taxon>BOP clade</taxon>
        <taxon>Oryzoideae</taxon>
        <taxon>Oryzeae</taxon>
        <taxon>Oryzinae</taxon>
        <taxon>Oryza</taxon>
        <taxon>Oryza meyeriana</taxon>
    </lineage>
</organism>
<sequence length="123" mass="13276">MELPTEEGRSSTMRESTQPTSSEATGRHLHAVTAPDHHQPWPSRQRQRRARLWVIVAEQEGSPPPTKPSSSQASHAAAAIPPRRCHTATMPPDPQAAAAFPACDLTRSAAPQLSSTQIQISLS</sequence>
<feature type="region of interest" description="Disordered" evidence="1">
    <location>
        <begin position="1"/>
        <end position="93"/>
    </location>
</feature>